<accession>K1UDY3</accession>
<proteinExistence type="predicted"/>
<reference evidence="1" key="1">
    <citation type="journal article" date="2013" name="Environ. Microbiol.">
        <title>Microbiota from the distal guts of lean and obese adolescents exhibit partial functional redundancy besides clear differences in community structure.</title>
        <authorList>
            <person name="Ferrer M."/>
            <person name="Ruiz A."/>
            <person name="Lanza F."/>
            <person name="Haange S.B."/>
            <person name="Oberbach A."/>
            <person name="Till H."/>
            <person name="Bargiela R."/>
            <person name="Campoy C."/>
            <person name="Segura M.T."/>
            <person name="Richter M."/>
            <person name="von Bergen M."/>
            <person name="Seifert J."/>
            <person name="Suarez A."/>
        </authorList>
    </citation>
    <scope>NUCLEOTIDE SEQUENCE</scope>
</reference>
<dbReference type="AlphaFoldDB" id="K1UDY3"/>
<organism evidence="1">
    <name type="scientific">human gut metagenome</name>
    <dbReference type="NCBI Taxonomy" id="408170"/>
    <lineage>
        <taxon>unclassified sequences</taxon>
        <taxon>metagenomes</taxon>
        <taxon>organismal metagenomes</taxon>
    </lineage>
</organism>
<dbReference type="GO" id="GO:0003824">
    <property type="term" value="F:catalytic activity"/>
    <property type="evidence" value="ECO:0007669"/>
    <property type="project" value="InterPro"/>
</dbReference>
<gene>
    <name evidence="1" type="ORF">LEA_03762</name>
</gene>
<name>K1UDY3_9ZZZZ</name>
<dbReference type="EMBL" id="AJWY01002490">
    <property type="protein sequence ID" value="EKC78194.1"/>
    <property type="molecule type" value="Genomic_DNA"/>
</dbReference>
<dbReference type="InterPro" id="IPR016193">
    <property type="entry name" value="Cytidine_deaminase-like"/>
</dbReference>
<feature type="non-terminal residue" evidence="1">
    <location>
        <position position="1"/>
    </location>
</feature>
<evidence type="ECO:0000313" key="1">
    <source>
        <dbReference type="EMBL" id="EKC78194.1"/>
    </source>
</evidence>
<sequence>HTCSMCKRLIINAGIKDVFIRTSANEYKVINVESWIENDPSLDGSGGY</sequence>
<protein>
    <submittedName>
        <fullName evidence="1">Cytidine and deoxycytidylate deaminase family protein</fullName>
    </submittedName>
</protein>
<comment type="caution">
    <text evidence="1">The sequence shown here is derived from an EMBL/GenBank/DDBJ whole genome shotgun (WGS) entry which is preliminary data.</text>
</comment>
<dbReference type="SUPFAM" id="SSF53927">
    <property type="entry name" value="Cytidine deaminase-like"/>
    <property type="match status" value="1"/>
</dbReference>